<feature type="transmembrane region" description="Helical" evidence="7">
    <location>
        <begin position="395"/>
        <end position="415"/>
    </location>
</feature>
<evidence type="ECO:0000313" key="10">
    <source>
        <dbReference type="Proteomes" id="UP000580891"/>
    </source>
</evidence>
<dbReference type="RefSeq" id="WP_181536960.1">
    <property type="nucleotide sequence ID" value="NZ_JACDUU010000002.1"/>
</dbReference>
<evidence type="ECO:0000256" key="4">
    <source>
        <dbReference type="ARBA" id="ARBA00022970"/>
    </source>
</evidence>
<dbReference type="PANTHER" id="PTHR43495">
    <property type="entry name" value="GABA PERMEASE"/>
    <property type="match status" value="1"/>
</dbReference>
<organism evidence="9 10">
    <name type="scientific">[Anoxybacillus] calidus</name>
    <dbReference type="NCBI Taxonomy" id="575178"/>
    <lineage>
        <taxon>Bacteria</taxon>
        <taxon>Bacillati</taxon>
        <taxon>Bacillota</taxon>
        <taxon>Bacilli</taxon>
        <taxon>Bacillales</taxon>
        <taxon>Anoxybacillaceae</taxon>
        <taxon>Paranoxybacillus</taxon>
    </lineage>
</organism>
<feature type="transmembrane region" description="Helical" evidence="7">
    <location>
        <begin position="421"/>
        <end position="440"/>
    </location>
</feature>
<keyword evidence="2" id="KW-0813">Transport</keyword>
<feature type="transmembrane region" description="Helical" evidence="7">
    <location>
        <begin position="12"/>
        <end position="31"/>
    </location>
</feature>
<proteinExistence type="predicted"/>
<dbReference type="GO" id="GO:0055085">
    <property type="term" value="P:transmembrane transport"/>
    <property type="evidence" value="ECO:0007669"/>
    <property type="project" value="InterPro"/>
</dbReference>
<feature type="transmembrane region" description="Helical" evidence="7">
    <location>
        <begin position="46"/>
        <end position="70"/>
    </location>
</feature>
<dbReference type="InterPro" id="IPR004840">
    <property type="entry name" value="Amino_acid_permease_CS"/>
</dbReference>
<dbReference type="Proteomes" id="UP000580891">
    <property type="component" value="Unassembled WGS sequence"/>
</dbReference>
<sequence length="463" mass="51601">MEKNHQDLKKGLLPRHVQFIALAGMIGTGIFKGSSETLNIAGPSVVFAYLLGGLLLFIVMTALAEMAIVYPNLNVQHLVYKAFGFHISFIVGWLYWINWIIVTIVEILAAGSFLKYWFPSVPLWLLSFLCTVLIVGINLFQVKYYGEIEFWFAGIKIIALTAFIILGFCILLGIIPSNIDDPLSNYTEHGGFFPHGIGGMLSAFLVVMFSYGGAELIGVAVTETKDAEKVLPKVIKGTMWRVILFYILPILIICGLMPWNKVTGEESPFVQVFSITGLPGAAHIMNFVLITAVLSAANSGIYATSRTLYSMAQSGEAPTRFLKISKQGIPINCIIITAICILFGVFLAYMTPDQVIGYLMTIPGFTILLLWMSICLAQLKLRSHYKEKPFFQVKWFPYTTILAIVSLLIIFISFIFNKNNIIGSTVCLVILVLLTTFSFMNKNKREKSSEYNKEEKKGLVQNL</sequence>
<evidence type="ECO:0000256" key="5">
    <source>
        <dbReference type="ARBA" id="ARBA00022989"/>
    </source>
</evidence>
<dbReference type="GO" id="GO:0006865">
    <property type="term" value="P:amino acid transport"/>
    <property type="evidence" value="ECO:0007669"/>
    <property type="project" value="UniProtKB-KW"/>
</dbReference>
<feature type="domain" description="Amino acid permease/ SLC12A" evidence="8">
    <location>
        <begin position="16"/>
        <end position="421"/>
    </location>
</feature>
<accession>A0A7V9YZB2</accession>
<evidence type="ECO:0000256" key="1">
    <source>
        <dbReference type="ARBA" id="ARBA00004141"/>
    </source>
</evidence>
<protein>
    <submittedName>
        <fullName evidence="9">AAT family amino acid transporter</fullName>
    </submittedName>
</protein>
<feature type="transmembrane region" description="Helical" evidence="7">
    <location>
        <begin position="82"/>
        <end position="109"/>
    </location>
</feature>
<keyword evidence="6 7" id="KW-0472">Membrane</keyword>
<feature type="transmembrane region" description="Helical" evidence="7">
    <location>
        <begin position="121"/>
        <end position="140"/>
    </location>
</feature>
<dbReference type="Pfam" id="PF00324">
    <property type="entry name" value="AA_permease"/>
    <property type="match status" value="1"/>
</dbReference>
<gene>
    <name evidence="9" type="ORF">HNQ85_001381</name>
</gene>
<dbReference type="InterPro" id="IPR004841">
    <property type="entry name" value="AA-permease/SLC12A_dom"/>
</dbReference>
<keyword evidence="4" id="KW-0029">Amino-acid transport</keyword>
<feature type="transmembrane region" description="Helical" evidence="7">
    <location>
        <begin position="242"/>
        <end position="260"/>
    </location>
</feature>
<evidence type="ECO:0000256" key="7">
    <source>
        <dbReference type="SAM" id="Phobius"/>
    </source>
</evidence>
<name>A0A7V9YZB2_9BACL</name>
<dbReference type="AlphaFoldDB" id="A0A7V9YZB2"/>
<dbReference type="EMBL" id="JACDUU010000002">
    <property type="protein sequence ID" value="MBA2871111.1"/>
    <property type="molecule type" value="Genomic_DNA"/>
</dbReference>
<reference evidence="9 10" key="1">
    <citation type="submission" date="2020-07" db="EMBL/GenBank/DDBJ databases">
        <title>Genomic Encyclopedia of Type Strains, Phase IV (KMG-IV): sequencing the most valuable type-strain genomes for metagenomic binning, comparative biology and taxonomic classification.</title>
        <authorList>
            <person name="Goeker M."/>
        </authorList>
    </citation>
    <scope>NUCLEOTIDE SEQUENCE [LARGE SCALE GENOMIC DNA]</scope>
    <source>
        <strain evidence="9 10">DSM 25220</strain>
    </source>
</reference>
<comment type="subcellular location">
    <subcellularLocation>
        <location evidence="1">Membrane</location>
        <topology evidence="1">Multi-pass membrane protein</topology>
    </subcellularLocation>
</comment>
<evidence type="ECO:0000313" key="9">
    <source>
        <dbReference type="EMBL" id="MBA2871111.1"/>
    </source>
</evidence>
<dbReference type="Gene3D" id="1.20.1740.10">
    <property type="entry name" value="Amino acid/polyamine transporter I"/>
    <property type="match status" value="1"/>
</dbReference>
<feature type="transmembrane region" description="Helical" evidence="7">
    <location>
        <begin position="329"/>
        <end position="349"/>
    </location>
</feature>
<dbReference type="PROSITE" id="PS00218">
    <property type="entry name" value="AMINO_ACID_PERMEASE_1"/>
    <property type="match status" value="1"/>
</dbReference>
<dbReference type="GO" id="GO:0016020">
    <property type="term" value="C:membrane"/>
    <property type="evidence" value="ECO:0007669"/>
    <property type="project" value="UniProtKB-SubCell"/>
</dbReference>
<feature type="transmembrane region" description="Helical" evidence="7">
    <location>
        <begin position="355"/>
        <end position="374"/>
    </location>
</feature>
<feature type="transmembrane region" description="Helical" evidence="7">
    <location>
        <begin position="152"/>
        <end position="175"/>
    </location>
</feature>
<dbReference type="FunFam" id="1.20.1740.10:FF:000001">
    <property type="entry name" value="Amino acid permease"/>
    <property type="match status" value="1"/>
</dbReference>
<evidence type="ECO:0000256" key="6">
    <source>
        <dbReference type="ARBA" id="ARBA00023136"/>
    </source>
</evidence>
<evidence type="ECO:0000259" key="8">
    <source>
        <dbReference type="Pfam" id="PF00324"/>
    </source>
</evidence>
<dbReference type="PANTHER" id="PTHR43495:SF5">
    <property type="entry name" value="GAMMA-AMINOBUTYRIC ACID PERMEASE"/>
    <property type="match status" value="1"/>
</dbReference>
<feature type="transmembrane region" description="Helical" evidence="7">
    <location>
        <begin position="280"/>
        <end position="303"/>
    </location>
</feature>
<evidence type="ECO:0000256" key="2">
    <source>
        <dbReference type="ARBA" id="ARBA00022448"/>
    </source>
</evidence>
<feature type="transmembrane region" description="Helical" evidence="7">
    <location>
        <begin position="195"/>
        <end position="221"/>
    </location>
</feature>
<dbReference type="PIRSF" id="PIRSF006060">
    <property type="entry name" value="AA_transporter"/>
    <property type="match status" value="1"/>
</dbReference>
<keyword evidence="3 7" id="KW-0812">Transmembrane</keyword>
<keyword evidence="5 7" id="KW-1133">Transmembrane helix</keyword>
<comment type="caution">
    <text evidence="9">The sequence shown here is derived from an EMBL/GenBank/DDBJ whole genome shotgun (WGS) entry which is preliminary data.</text>
</comment>
<keyword evidence="10" id="KW-1185">Reference proteome</keyword>
<evidence type="ECO:0000256" key="3">
    <source>
        <dbReference type="ARBA" id="ARBA00022692"/>
    </source>
</evidence>